<dbReference type="Proteomes" id="UP001470230">
    <property type="component" value="Unassembled WGS sequence"/>
</dbReference>
<dbReference type="Pfam" id="PF09739">
    <property type="entry name" value="MCM_bind"/>
    <property type="match status" value="1"/>
</dbReference>
<keyword evidence="2" id="KW-0539">Nucleus</keyword>
<organism evidence="3 4">
    <name type="scientific">Tritrichomonas musculus</name>
    <dbReference type="NCBI Taxonomy" id="1915356"/>
    <lineage>
        <taxon>Eukaryota</taxon>
        <taxon>Metamonada</taxon>
        <taxon>Parabasalia</taxon>
        <taxon>Tritrichomonadida</taxon>
        <taxon>Tritrichomonadidae</taxon>
        <taxon>Tritrichomonas</taxon>
    </lineage>
</organism>
<reference evidence="3 4" key="1">
    <citation type="submission" date="2024-04" db="EMBL/GenBank/DDBJ databases">
        <title>Tritrichomonas musculus Genome.</title>
        <authorList>
            <person name="Alves-Ferreira E."/>
            <person name="Grigg M."/>
            <person name="Lorenzi H."/>
            <person name="Galac M."/>
        </authorList>
    </citation>
    <scope>NUCLEOTIDE SEQUENCE [LARGE SCALE GENOMIC DNA]</scope>
    <source>
        <strain evidence="3 4">EAF2021</strain>
    </source>
</reference>
<comment type="caution">
    <text evidence="3">The sequence shown here is derived from an EMBL/GenBank/DDBJ whole genome shotgun (WGS) entry which is preliminary data.</text>
</comment>
<dbReference type="EMBL" id="JAPFFF010000008">
    <property type="protein sequence ID" value="KAK8884421.1"/>
    <property type="molecule type" value="Genomic_DNA"/>
</dbReference>
<evidence type="ECO:0000256" key="2">
    <source>
        <dbReference type="ARBA" id="ARBA00023242"/>
    </source>
</evidence>
<dbReference type="PANTHER" id="PTHR13489">
    <property type="entry name" value="MINI-CHROMOSOME MAINTENANCE COMPLEX-BINDING PROTEIN"/>
    <property type="match status" value="1"/>
</dbReference>
<dbReference type="PANTHER" id="PTHR13489:SF0">
    <property type="entry name" value="MINI-CHROMOSOME MAINTENANCE COMPLEX-BINDING PROTEIN"/>
    <property type="match status" value="1"/>
</dbReference>
<name>A0ABR2K137_9EUKA</name>
<gene>
    <name evidence="3" type="ORF">M9Y10_043531</name>
</gene>
<sequence>MDFETLFSNPKQFIDNIVQVSDEKPDLGIQRRINEFFETNPESVNQIPVIATLGHLQMTIPGTLVRVRCVIIKYIDNEYIHLRQHCNGKYYTTIYQQDIPEDADRPDVRSMANRICMLVSSIPNISEWLVSELQPDVNPSNPSLNLKEFSSEQMVRILEEPFQLNAKFLYEQPDLPCTIYDFIGFIDDDAPWGVGESFSSTNPTFIALTSVPVQSLYIPQIPSPEPSLSEVRGHLMSFLTQIFDPPQAELLLLWMIGSVKSRKSGILLGLFSLNLFGCTKHIAKLIIHLFKYLFTAIIDIPLSIDYFNSIPFIPTVENQELKPTPLILASGTRLIIDETELDVGNFNQTGIENCQIIRKIFDQQQIDYVFEGELLSFNISYPTLILSQTRTILSDQQTQIQAFCPVGNVNQPEINIDPNLLMIIRRYIENIRYCEFSISDEDSKFTQEQLFKLLQSNRELTQANLHFLMIIAKLCSISLGSNSITKEIWDHSVQILQSLLPHQK</sequence>
<dbReference type="InterPro" id="IPR019140">
    <property type="entry name" value="MCM_complex-bd"/>
</dbReference>
<accession>A0ABR2K137</accession>
<evidence type="ECO:0000313" key="4">
    <source>
        <dbReference type="Proteomes" id="UP001470230"/>
    </source>
</evidence>
<proteinExistence type="predicted"/>
<evidence type="ECO:0008006" key="5">
    <source>
        <dbReference type="Google" id="ProtNLM"/>
    </source>
</evidence>
<evidence type="ECO:0000256" key="1">
    <source>
        <dbReference type="ARBA" id="ARBA00004123"/>
    </source>
</evidence>
<evidence type="ECO:0000313" key="3">
    <source>
        <dbReference type="EMBL" id="KAK8884421.1"/>
    </source>
</evidence>
<comment type="subcellular location">
    <subcellularLocation>
        <location evidence="1">Nucleus</location>
    </subcellularLocation>
</comment>
<keyword evidence="4" id="KW-1185">Reference proteome</keyword>
<protein>
    <recommendedName>
        <fullName evidence="5">Mini-chromosome maintenance complex-binding protein</fullName>
    </recommendedName>
</protein>